<dbReference type="InterPro" id="IPR020347">
    <property type="entry name" value="Pop8"/>
</dbReference>
<sequence length="138" mass="14852">MAEAPSQPPSKTTKSHILHTSTLRRPSFAYLHLTLISSSPTPTTTELDNLQLRSYLTAALRQFLGDTGAGIPVDILKVQRHECWIRVPRDDLGAVSGAITAFPGVSKGGDLALLRVKGAGDWLGPLVGRTGEERIWGP</sequence>
<dbReference type="InterPro" id="IPR038085">
    <property type="entry name" value="Rnp2-like_sf"/>
</dbReference>
<dbReference type="GO" id="GO:0000294">
    <property type="term" value="P:nuclear-transcribed mRNA catabolic process, RNase MRP-dependent"/>
    <property type="evidence" value="ECO:0007669"/>
    <property type="project" value="TreeGrafter"/>
</dbReference>
<proteinExistence type="predicted"/>
<gene>
    <name evidence="3" type="ORF">DL546_004325</name>
</gene>
<dbReference type="Pfam" id="PF20976">
    <property type="entry name" value="Pop8"/>
    <property type="match status" value="1"/>
</dbReference>
<keyword evidence="1" id="KW-0819">tRNA processing</keyword>
<dbReference type="InterPro" id="IPR049128">
    <property type="entry name" value="Pop8-like_dom"/>
</dbReference>
<dbReference type="GO" id="GO:0005655">
    <property type="term" value="C:nucleolar ribonuclease P complex"/>
    <property type="evidence" value="ECO:0007669"/>
    <property type="project" value="InterPro"/>
</dbReference>
<dbReference type="GO" id="GO:0000171">
    <property type="term" value="F:ribonuclease MRP activity"/>
    <property type="evidence" value="ECO:0007669"/>
    <property type="project" value="TreeGrafter"/>
</dbReference>
<dbReference type="AlphaFoldDB" id="A0A420YDL8"/>
<feature type="domain" description="Ribonucleases P/MRP subunit Pop8-like" evidence="2">
    <location>
        <begin position="28"/>
        <end position="102"/>
    </location>
</feature>
<evidence type="ECO:0000313" key="4">
    <source>
        <dbReference type="Proteomes" id="UP000275385"/>
    </source>
</evidence>
<reference evidence="3 4" key="1">
    <citation type="submission" date="2018-08" db="EMBL/GenBank/DDBJ databases">
        <title>Draft genome of the lignicolous fungus Coniochaeta pulveracea.</title>
        <authorList>
            <person name="Borstlap C.J."/>
            <person name="De Witt R.N."/>
            <person name="Botha A."/>
            <person name="Volschenk H."/>
        </authorList>
    </citation>
    <scope>NUCLEOTIDE SEQUENCE [LARGE SCALE GENOMIC DNA]</scope>
    <source>
        <strain evidence="3 4">CAB683</strain>
    </source>
</reference>
<dbReference type="GO" id="GO:0000172">
    <property type="term" value="C:ribonuclease MRP complex"/>
    <property type="evidence" value="ECO:0007669"/>
    <property type="project" value="InterPro"/>
</dbReference>
<accession>A0A420YDL8</accession>
<dbReference type="OrthoDB" id="5530243at2759"/>
<evidence type="ECO:0000313" key="3">
    <source>
        <dbReference type="EMBL" id="RKU45944.1"/>
    </source>
</evidence>
<protein>
    <recommendedName>
        <fullName evidence="2">Ribonucleases P/MRP subunit Pop8-like domain-containing protein</fullName>
    </recommendedName>
</protein>
<keyword evidence="4" id="KW-1185">Reference proteome</keyword>
<name>A0A420YDL8_9PEZI</name>
<dbReference type="GO" id="GO:0034965">
    <property type="term" value="P:intronic box C/D snoRNA processing"/>
    <property type="evidence" value="ECO:0007669"/>
    <property type="project" value="TreeGrafter"/>
</dbReference>
<dbReference type="PANTHER" id="PTHR28173:SF1">
    <property type="entry name" value="RIBONUCLEASES P_MRP PROTEIN SUBUNIT POP8"/>
    <property type="match status" value="1"/>
</dbReference>
<dbReference type="SUPFAM" id="SSF160350">
    <property type="entry name" value="Rnp2-like"/>
    <property type="match status" value="1"/>
</dbReference>
<dbReference type="Proteomes" id="UP000275385">
    <property type="component" value="Unassembled WGS sequence"/>
</dbReference>
<evidence type="ECO:0000256" key="1">
    <source>
        <dbReference type="ARBA" id="ARBA00022694"/>
    </source>
</evidence>
<dbReference type="EMBL" id="QVQW01000017">
    <property type="protein sequence ID" value="RKU45944.1"/>
    <property type="molecule type" value="Genomic_DNA"/>
</dbReference>
<organism evidence="3 4">
    <name type="scientific">Coniochaeta pulveracea</name>
    <dbReference type="NCBI Taxonomy" id="177199"/>
    <lineage>
        <taxon>Eukaryota</taxon>
        <taxon>Fungi</taxon>
        <taxon>Dikarya</taxon>
        <taxon>Ascomycota</taxon>
        <taxon>Pezizomycotina</taxon>
        <taxon>Sordariomycetes</taxon>
        <taxon>Sordariomycetidae</taxon>
        <taxon>Coniochaetales</taxon>
        <taxon>Coniochaetaceae</taxon>
        <taxon>Coniochaeta</taxon>
    </lineage>
</organism>
<dbReference type="PANTHER" id="PTHR28173">
    <property type="entry name" value="RIBONUCLEASES P/MRP PROTEIN SUBUNIT POP8"/>
    <property type="match status" value="1"/>
</dbReference>
<comment type="caution">
    <text evidence="3">The sequence shown here is derived from an EMBL/GenBank/DDBJ whole genome shotgun (WGS) entry which is preliminary data.</text>
</comment>
<dbReference type="GO" id="GO:0008033">
    <property type="term" value="P:tRNA processing"/>
    <property type="evidence" value="ECO:0007669"/>
    <property type="project" value="UniProtKB-KW"/>
</dbReference>
<dbReference type="STRING" id="177199.A0A420YDL8"/>
<dbReference type="GO" id="GO:0004526">
    <property type="term" value="F:ribonuclease P activity"/>
    <property type="evidence" value="ECO:0007669"/>
    <property type="project" value="TreeGrafter"/>
</dbReference>
<evidence type="ECO:0000259" key="2">
    <source>
        <dbReference type="Pfam" id="PF20976"/>
    </source>
</evidence>